<dbReference type="RefSeq" id="WP_346821203.1">
    <property type="nucleotide sequence ID" value="NZ_JBDKWZ010000005.1"/>
</dbReference>
<accession>A0AAW9S660</accession>
<dbReference type="Proteomes" id="UP001403385">
    <property type="component" value="Unassembled WGS sequence"/>
</dbReference>
<feature type="domain" description="AB hydrolase-1" evidence="3">
    <location>
        <begin position="62"/>
        <end position="273"/>
    </location>
</feature>
<feature type="active site" description="Charge relay system" evidence="2">
    <location>
        <position position="141"/>
    </location>
</feature>
<evidence type="ECO:0000259" key="3">
    <source>
        <dbReference type="Pfam" id="PF00561"/>
    </source>
</evidence>
<dbReference type="InterPro" id="IPR012020">
    <property type="entry name" value="ABHD4"/>
</dbReference>
<sequence length="322" mass="36708">MPVIRNSTYKPPALLKNKHLQTIYPFLFRKVKGISYQRERIETKDGDFLDLDWTQGPESDRLVVVLHGLESSSEAGYVMGMIKAFQRRGWAGLAVNYRGCSGEPNRLLRSYHSGETDDVRTILSHVLEKDRYKEIALVGFSLGGNILLKYLGEQATRLPKEFQGAVAISTPCDLHKAAFHLSKTSNQIYLRRFLKSLKKKAQEKEGLAPETLSLQAIHQARDFVTFDNLFTAPVHGFESAIDYWTKCSSKQYCPSIQLPTLLINAQDDPFLPRECFPLEEAEKSKHFHLEVPRYGGHVGFVTYNDEGEYWNETRTLDFILSA</sequence>
<dbReference type="EMBL" id="JBDKWZ010000005">
    <property type="protein sequence ID" value="MEN7548424.1"/>
    <property type="molecule type" value="Genomic_DNA"/>
</dbReference>
<evidence type="ECO:0000256" key="1">
    <source>
        <dbReference type="ARBA" id="ARBA00010884"/>
    </source>
</evidence>
<dbReference type="Gene3D" id="3.40.50.1820">
    <property type="entry name" value="alpha/beta hydrolase"/>
    <property type="match status" value="1"/>
</dbReference>
<comment type="similarity">
    <text evidence="1">Belongs to the AB hydrolase superfamily. AB hydrolase 4 family.</text>
</comment>
<gene>
    <name evidence="4" type="ORF">AAG747_10925</name>
</gene>
<evidence type="ECO:0000313" key="4">
    <source>
        <dbReference type="EMBL" id="MEN7548424.1"/>
    </source>
</evidence>
<organism evidence="4 5">
    <name type="scientific">Rapidithrix thailandica</name>
    <dbReference type="NCBI Taxonomy" id="413964"/>
    <lineage>
        <taxon>Bacteria</taxon>
        <taxon>Pseudomonadati</taxon>
        <taxon>Bacteroidota</taxon>
        <taxon>Cytophagia</taxon>
        <taxon>Cytophagales</taxon>
        <taxon>Flammeovirgaceae</taxon>
        <taxon>Rapidithrix</taxon>
    </lineage>
</organism>
<keyword evidence="5" id="KW-1185">Reference proteome</keyword>
<comment type="caution">
    <text evidence="4">The sequence shown here is derived from an EMBL/GenBank/DDBJ whole genome shotgun (WGS) entry which is preliminary data.</text>
</comment>
<dbReference type="InterPro" id="IPR050960">
    <property type="entry name" value="AB_hydrolase_4_sf"/>
</dbReference>
<proteinExistence type="inferred from homology"/>
<name>A0AAW9S660_9BACT</name>
<dbReference type="SUPFAM" id="SSF53474">
    <property type="entry name" value="alpha/beta-Hydrolases"/>
    <property type="match status" value="1"/>
</dbReference>
<dbReference type="InterPro" id="IPR029058">
    <property type="entry name" value="AB_hydrolase_fold"/>
</dbReference>
<feature type="active site" description="Charge relay system" evidence="2">
    <location>
        <position position="297"/>
    </location>
</feature>
<dbReference type="GO" id="GO:0034338">
    <property type="term" value="F:short-chain carboxylesterase activity"/>
    <property type="evidence" value="ECO:0007669"/>
    <property type="project" value="TreeGrafter"/>
</dbReference>
<keyword evidence="4" id="KW-0378">Hydrolase</keyword>
<dbReference type="GO" id="GO:0047372">
    <property type="term" value="F:monoacylglycerol lipase activity"/>
    <property type="evidence" value="ECO:0007669"/>
    <property type="project" value="TreeGrafter"/>
</dbReference>
<dbReference type="PIRSF" id="PIRSF005211">
    <property type="entry name" value="Ab_hydro_YheT"/>
    <property type="match status" value="1"/>
</dbReference>
<dbReference type="PANTHER" id="PTHR10794">
    <property type="entry name" value="ABHYDROLASE DOMAIN-CONTAINING PROTEIN"/>
    <property type="match status" value="1"/>
</dbReference>
<dbReference type="AlphaFoldDB" id="A0AAW9S660"/>
<evidence type="ECO:0000256" key="2">
    <source>
        <dbReference type="PIRSR" id="PIRSR005211-1"/>
    </source>
</evidence>
<feature type="active site" description="Charge relay system" evidence="2">
    <location>
        <position position="268"/>
    </location>
</feature>
<evidence type="ECO:0000313" key="5">
    <source>
        <dbReference type="Proteomes" id="UP001403385"/>
    </source>
</evidence>
<reference evidence="4 5" key="1">
    <citation type="submission" date="2024-04" db="EMBL/GenBank/DDBJ databases">
        <title>Novel genus in family Flammeovirgaceae.</title>
        <authorList>
            <person name="Nguyen T.H."/>
            <person name="Vuong T.Q."/>
            <person name="Le H."/>
            <person name="Kim S.-G."/>
        </authorList>
    </citation>
    <scope>NUCLEOTIDE SEQUENCE [LARGE SCALE GENOMIC DNA]</scope>
    <source>
        <strain evidence="4 5">JCM 23209</strain>
    </source>
</reference>
<protein>
    <submittedName>
        <fullName evidence="4">Alpha/beta fold hydrolase</fullName>
    </submittedName>
</protein>
<dbReference type="Pfam" id="PF00561">
    <property type="entry name" value="Abhydrolase_1"/>
    <property type="match status" value="1"/>
</dbReference>
<dbReference type="InterPro" id="IPR000073">
    <property type="entry name" value="AB_hydrolase_1"/>
</dbReference>
<dbReference type="PANTHER" id="PTHR10794:SF94">
    <property type="entry name" value="ESTERASE YHET-RELATED"/>
    <property type="match status" value="1"/>
</dbReference>